<dbReference type="PROSITE" id="PS00626">
    <property type="entry name" value="RCC1_2"/>
    <property type="match status" value="1"/>
</dbReference>
<sequence>MPRAAVAFVVALLALAALATASTTTPAGNPHIDLTVTAPSYNNTDVAEKIAAWLAFNTPLSKYGDAINYTAIEFYDESNVGTDYSFNFTVRTVGINNVEQYYALSSLRDALSTNSVLGSTAAYTTVLAHLHENPPTSIQYDVDPMSIVYQYQTSPTYRIRLSAAPRIGKNVTFHISPVAGTVQFNTSRVVIPWPSMLGYFHARAGAVVTTSGVNFDAISGSDTPYSKYTAGTSVSTEVMTVRELETIAVTPVASNQRLYSGRTSPEFRLTVPQHRDTSFRLVVSVQISPSSGLTASPENVTITAPNTPVAFTVSGTPGVYTISYLVGHVYNDAGGNIVGASNPDFQQITTNSQITVLPTMNASSSSIPDAYLVNPVSSTDYGGAYSQEIPFHIEEDPVTNTFLTVTPSAASSTGTIEFSPSSLTFFPGGARTFTIRYRAHATGVQTIQYALSGTAAGDYFLPRPTRRWIVHGRNPRCLRNTASDPCFAAPGCVWNEARSVCSNGTLPIGIDSIPLLYDNEESIPLNFTLPTPVRTTLTVTFNAASRLTFNPPSVTLSAGMTTAQFTVTAALQTGDIGSTKQDFQLKLTGGSANMYDEQLGYVFARPKVRCTVTAPSTAFFVRTLSNFFTISCDTSPETEVIFTPTSTMGSIVFVAENPDPRGANALYFAPGQTTARFYANSTTDEQGTVTLTMGISGVNAPRYDPIETAQFRVIESGVVNVPPQFHMTAYETSQELHLDLSVPPPLPLNVTIRPVNNDSSPADVNITVNPPVLTFNQTSRGIFTVSARGIGWFYLTFSIAGANVPNYIDPSAKRLRFEVKDPLSGRAFDARLRPGFLGHRKQCRVSVGRQSRGFRGQAPVDRATEFCQQHPNVQVLANETFNCSMLATEERCRDALGTLGHACAWVNSSCYFVQSMQGNILSFAYGSGFTVFLSNAGEVWTIGNTRYGQLGHYNASGVDKVPLPESIAVIAAGNNHVMALSYMGRVYTWGANQNGQLGTNARTMHEVTPSVVAFPSGENITCISSGTLHLAALSQSGRLFMWGSNSHGQLGTRAQYRGFATGPIPLGRDVFNGDAIVAVTLGEYHTMAATDNNAYTWGSNTMGQLGRPAYDDWEPKVPVHWVRDKWTSAPSYASYLLGRDC</sequence>
<evidence type="ECO:0000256" key="1">
    <source>
        <dbReference type="ARBA" id="ARBA00022658"/>
    </source>
</evidence>
<dbReference type="EMBL" id="HBGF01006435">
    <property type="protein sequence ID" value="CAD9095791.1"/>
    <property type="molecule type" value="Transcribed_RNA"/>
</dbReference>
<dbReference type="SUPFAM" id="SSF50985">
    <property type="entry name" value="RCC1/BLIP-II"/>
    <property type="match status" value="1"/>
</dbReference>
<protein>
    <recommendedName>
        <fullName evidence="5">RCC1-like domain-containing protein</fullName>
    </recommendedName>
</protein>
<dbReference type="InterPro" id="IPR051553">
    <property type="entry name" value="Ran_GTPase-activating"/>
</dbReference>
<dbReference type="InterPro" id="IPR009091">
    <property type="entry name" value="RCC1/BLIP-II"/>
</dbReference>
<dbReference type="PROSITE" id="PS50012">
    <property type="entry name" value="RCC1_3"/>
    <property type="match status" value="3"/>
</dbReference>
<feature type="repeat" description="RCC1" evidence="3">
    <location>
        <begin position="937"/>
        <end position="983"/>
    </location>
</feature>
<dbReference type="Pfam" id="PF25390">
    <property type="entry name" value="WD40_RLD"/>
    <property type="match status" value="1"/>
</dbReference>
<keyword evidence="4" id="KW-0732">Signal</keyword>
<dbReference type="InterPro" id="IPR058923">
    <property type="entry name" value="RCC1-like_dom"/>
</dbReference>
<feature type="chain" id="PRO_5030588088" description="RCC1-like domain-containing protein" evidence="4">
    <location>
        <begin position="22"/>
        <end position="1141"/>
    </location>
</feature>
<dbReference type="PANTHER" id="PTHR45982:SF1">
    <property type="entry name" value="REGULATOR OF CHROMOSOME CONDENSATION"/>
    <property type="match status" value="1"/>
</dbReference>
<dbReference type="Gene3D" id="2.130.10.30">
    <property type="entry name" value="Regulator of chromosome condensation 1/beta-lactamase-inhibitor protein II"/>
    <property type="match status" value="1"/>
</dbReference>
<evidence type="ECO:0000259" key="5">
    <source>
        <dbReference type="Pfam" id="PF25390"/>
    </source>
</evidence>
<gene>
    <name evidence="6" type="ORF">NDES1114_LOCUS4396</name>
</gene>
<accession>A0A7S1L6J1</accession>
<evidence type="ECO:0000256" key="3">
    <source>
        <dbReference type="PROSITE-ProRule" id="PRU00235"/>
    </source>
</evidence>
<dbReference type="PANTHER" id="PTHR45982">
    <property type="entry name" value="REGULATOR OF CHROMOSOME CONDENSATION"/>
    <property type="match status" value="1"/>
</dbReference>
<proteinExistence type="predicted"/>
<name>A0A7S1L6J1_NEODS</name>
<evidence type="ECO:0000256" key="4">
    <source>
        <dbReference type="SAM" id="SignalP"/>
    </source>
</evidence>
<feature type="repeat" description="RCC1" evidence="3">
    <location>
        <begin position="1037"/>
        <end position="1092"/>
    </location>
</feature>
<dbReference type="AlphaFoldDB" id="A0A7S1L6J1"/>
<keyword evidence="2" id="KW-0677">Repeat</keyword>
<keyword evidence="1" id="KW-0344">Guanine-nucleotide releasing factor</keyword>
<feature type="repeat" description="RCC1" evidence="3">
    <location>
        <begin position="984"/>
        <end position="1036"/>
    </location>
</feature>
<feature type="domain" description="RCC1-like" evidence="5">
    <location>
        <begin position="915"/>
        <end position="1112"/>
    </location>
</feature>
<organism evidence="6">
    <name type="scientific">Neobodo designis</name>
    <name type="common">Flagellated protozoan</name>
    <name type="synonym">Bodo designis</name>
    <dbReference type="NCBI Taxonomy" id="312471"/>
    <lineage>
        <taxon>Eukaryota</taxon>
        <taxon>Discoba</taxon>
        <taxon>Euglenozoa</taxon>
        <taxon>Kinetoplastea</taxon>
        <taxon>Metakinetoplastina</taxon>
        <taxon>Neobodonida</taxon>
        <taxon>Neobodo</taxon>
    </lineage>
</organism>
<feature type="signal peptide" evidence="4">
    <location>
        <begin position="1"/>
        <end position="21"/>
    </location>
</feature>
<dbReference type="InterPro" id="IPR000408">
    <property type="entry name" value="Reg_chr_condens"/>
</dbReference>
<evidence type="ECO:0000313" key="6">
    <source>
        <dbReference type="EMBL" id="CAD9095791.1"/>
    </source>
</evidence>
<evidence type="ECO:0000256" key="2">
    <source>
        <dbReference type="ARBA" id="ARBA00022737"/>
    </source>
</evidence>
<reference evidence="6" key="1">
    <citation type="submission" date="2021-01" db="EMBL/GenBank/DDBJ databases">
        <authorList>
            <person name="Corre E."/>
            <person name="Pelletier E."/>
            <person name="Niang G."/>
            <person name="Scheremetjew M."/>
            <person name="Finn R."/>
            <person name="Kale V."/>
            <person name="Holt S."/>
            <person name="Cochrane G."/>
            <person name="Meng A."/>
            <person name="Brown T."/>
            <person name="Cohen L."/>
        </authorList>
    </citation>
    <scope>NUCLEOTIDE SEQUENCE</scope>
    <source>
        <strain evidence="6">CCAP 1951/1</strain>
    </source>
</reference>